<dbReference type="InterPro" id="IPR013087">
    <property type="entry name" value="Znf_C2H2_type"/>
</dbReference>
<dbReference type="PANTHER" id="PTHR19818">
    <property type="entry name" value="ZINC FINGER PROTEIN ZIC AND GLI"/>
    <property type="match status" value="1"/>
</dbReference>
<feature type="domain" description="C2H2-type" evidence="7">
    <location>
        <begin position="293"/>
        <end position="317"/>
    </location>
</feature>
<evidence type="ECO:0000256" key="1">
    <source>
        <dbReference type="ARBA" id="ARBA00022723"/>
    </source>
</evidence>
<dbReference type="GeneID" id="19900490"/>
<evidence type="ECO:0000256" key="4">
    <source>
        <dbReference type="ARBA" id="ARBA00022833"/>
    </source>
</evidence>
<evidence type="ECO:0000313" key="8">
    <source>
        <dbReference type="EMBL" id="EON63950.1"/>
    </source>
</evidence>
<keyword evidence="9" id="KW-1185">Reference proteome</keyword>
<evidence type="ECO:0000256" key="6">
    <source>
        <dbReference type="SAM" id="MobiDB-lite"/>
    </source>
</evidence>
<dbReference type="Proteomes" id="UP000016924">
    <property type="component" value="Unassembled WGS sequence"/>
</dbReference>
<proteinExistence type="predicted"/>
<dbReference type="HOGENOM" id="CLU_546295_0_0_1"/>
<evidence type="ECO:0000313" key="9">
    <source>
        <dbReference type="Proteomes" id="UP000016924"/>
    </source>
</evidence>
<gene>
    <name evidence="8" type="ORF">W97_03179</name>
</gene>
<feature type="region of interest" description="Disordered" evidence="6">
    <location>
        <begin position="255"/>
        <end position="284"/>
    </location>
</feature>
<keyword evidence="2" id="KW-0677">Repeat</keyword>
<dbReference type="GO" id="GO:0000981">
    <property type="term" value="F:DNA-binding transcription factor activity, RNA polymerase II-specific"/>
    <property type="evidence" value="ECO:0007669"/>
    <property type="project" value="TreeGrafter"/>
</dbReference>
<name>R7YPV0_CONA1</name>
<evidence type="ECO:0000256" key="3">
    <source>
        <dbReference type="ARBA" id="ARBA00022771"/>
    </source>
</evidence>
<dbReference type="RefSeq" id="XP_007779267.1">
    <property type="nucleotide sequence ID" value="XM_007781077.1"/>
</dbReference>
<evidence type="ECO:0000256" key="2">
    <source>
        <dbReference type="ARBA" id="ARBA00022737"/>
    </source>
</evidence>
<dbReference type="eggNOG" id="KOG1721">
    <property type="taxonomic scope" value="Eukaryota"/>
</dbReference>
<dbReference type="PROSITE" id="PS50157">
    <property type="entry name" value="ZINC_FINGER_C2H2_2"/>
    <property type="match status" value="3"/>
</dbReference>
<sequence length="499" mass="55459">MSFSHASFMQPEQFLQSSVEDVRAKVQDLQAQAPHHESYWQYQADHAGVDLGNIESRTDINEDTIHGPLFASQLGNFSVFEPGLESASFYDPNSDSFGCQGNNVLSYAAVNGHHSGLALPPNPFNHHGSADHCSDAAHWLSVAAAPGVPVHQTMLPDHNEATKVTAPDSAAFQPAASGHSTWWNSSSTEPYSYQLPNWGWPTYAAPATSGLAGSGLYLGVGLLGPSLSIPPATLHGQNSFERSIYRKSFSDSNKAYGQETASTEEKGVDNTTPENPLPSDTQRTGWNGAMELHTCGECHETFSTGGNLQEHALQQAHEAYTCRIEGCSSAFQSHRGLAAHLKTHAAYACSEEGCTSTFSRSDVYQRHQTTHLRGTPRFPCLYCKRHRGKEGFRRKDHLTQHLRNYHHIDEDDGWGRYRESCQHEGCPEYRGDLDEWSREHAFKKFAKYITHMRKVHDESEFPCPAPGCERVNGKGYFRECDLAKHQRKQHPEMAEDNQA</sequence>
<evidence type="ECO:0000259" key="7">
    <source>
        <dbReference type="PROSITE" id="PS50157"/>
    </source>
</evidence>
<dbReference type="GO" id="GO:0010557">
    <property type="term" value="P:positive regulation of macromolecule biosynthetic process"/>
    <property type="evidence" value="ECO:0007669"/>
    <property type="project" value="UniProtKB-ARBA"/>
</dbReference>
<keyword evidence="4" id="KW-0862">Zinc</keyword>
<protein>
    <recommendedName>
        <fullName evidence="7">C2H2-type domain-containing protein</fullName>
    </recommendedName>
</protein>
<dbReference type="GO" id="GO:0008270">
    <property type="term" value="F:zinc ion binding"/>
    <property type="evidence" value="ECO:0007669"/>
    <property type="project" value="UniProtKB-KW"/>
</dbReference>
<feature type="compositionally biased region" description="Polar residues" evidence="6">
    <location>
        <begin position="269"/>
        <end position="284"/>
    </location>
</feature>
<keyword evidence="1" id="KW-0479">Metal-binding</keyword>
<feature type="domain" description="C2H2-type" evidence="7">
    <location>
        <begin position="347"/>
        <end position="376"/>
    </location>
</feature>
<dbReference type="InterPro" id="IPR050329">
    <property type="entry name" value="GLI_C2H2-zinc-finger"/>
</dbReference>
<accession>R7YPV0</accession>
<dbReference type="GO" id="GO:0000978">
    <property type="term" value="F:RNA polymerase II cis-regulatory region sequence-specific DNA binding"/>
    <property type="evidence" value="ECO:0007669"/>
    <property type="project" value="TreeGrafter"/>
</dbReference>
<dbReference type="AlphaFoldDB" id="R7YPV0"/>
<dbReference type="SMART" id="SM00355">
    <property type="entry name" value="ZnF_C2H2"/>
    <property type="match status" value="6"/>
</dbReference>
<dbReference type="GO" id="GO:0005634">
    <property type="term" value="C:nucleus"/>
    <property type="evidence" value="ECO:0007669"/>
    <property type="project" value="UniProtKB-ARBA"/>
</dbReference>
<dbReference type="EMBL" id="JH767566">
    <property type="protein sequence ID" value="EON63950.1"/>
    <property type="molecule type" value="Genomic_DNA"/>
</dbReference>
<keyword evidence="3 5" id="KW-0863">Zinc-finger</keyword>
<reference evidence="9" key="1">
    <citation type="submission" date="2012-06" db="EMBL/GenBank/DDBJ databases">
        <title>The genome sequence of Coniosporium apollinis CBS 100218.</title>
        <authorList>
            <consortium name="The Broad Institute Genome Sequencing Platform"/>
            <person name="Cuomo C."/>
            <person name="Gorbushina A."/>
            <person name="Noack S."/>
            <person name="Walker B."/>
            <person name="Young S.K."/>
            <person name="Zeng Q."/>
            <person name="Gargeya S."/>
            <person name="Fitzgerald M."/>
            <person name="Haas B."/>
            <person name="Abouelleil A."/>
            <person name="Alvarado L."/>
            <person name="Arachchi H.M."/>
            <person name="Berlin A.M."/>
            <person name="Chapman S.B."/>
            <person name="Goldberg J."/>
            <person name="Griggs A."/>
            <person name="Gujja S."/>
            <person name="Hansen M."/>
            <person name="Howarth C."/>
            <person name="Imamovic A."/>
            <person name="Larimer J."/>
            <person name="McCowan C."/>
            <person name="Montmayeur A."/>
            <person name="Murphy C."/>
            <person name="Neiman D."/>
            <person name="Pearson M."/>
            <person name="Priest M."/>
            <person name="Roberts A."/>
            <person name="Saif S."/>
            <person name="Shea T."/>
            <person name="Sisk P."/>
            <person name="Sykes S."/>
            <person name="Wortman J."/>
            <person name="Nusbaum C."/>
            <person name="Birren B."/>
        </authorList>
    </citation>
    <scope>NUCLEOTIDE SEQUENCE [LARGE SCALE GENOMIC DNA]</scope>
    <source>
        <strain evidence="9">CBS 100218</strain>
    </source>
</reference>
<feature type="domain" description="C2H2-type" evidence="7">
    <location>
        <begin position="320"/>
        <end position="345"/>
    </location>
</feature>
<dbReference type="PROSITE" id="PS00028">
    <property type="entry name" value="ZINC_FINGER_C2H2_1"/>
    <property type="match status" value="2"/>
</dbReference>
<dbReference type="PANTHER" id="PTHR19818:SF139">
    <property type="entry name" value="PAIR-RULE PROTEIN ODD-PAIRED"/>
    <property type="match status" value="1"/>
</dbReference>
<dbReference type="STRING" id="1168221.R7YPV0"/>
<dbReference type="Gene3D" id="3.30.160.60">
    <property type="entry name" value="Classic Zinc Finger"/>
    <property type="match status" value="2"/>
</dbReference>
<organism evidence="8 9">
    <name type="scientific">Coniosporium apollinis (strain CBS 100218)</name>
    <name type="common">Rock-inhabiting black yeast</name>
    <dbReference type="NCBI Taxonomy" id="1168221"/>
    <lineage>
        <taxon>Eukaryota</taxon>
        <taxon>Fungi</taxon>
        <taxon>Dikarya</taxon>
        <taxon>Ascomycota</taxon>
        <taxon>Pezizomycotina</taxon>
        <taxon>Dothideomycetes</taxon>
        <taxon>Dothideomycetes incertae sedis</taxon>
        <taxon>Coniosporium</taxon>
    </lineage>
</organism>
<evidence type="ECO:0000256" key="5">
    <source>
        <dbReference type="PROSITE-ProRule" id="PRU00042"/>
    </source>
</evidence>
<dbReference type="OrthoDB" id="2687452at2759"/>